<dbReference type="GeneID" id="109562888"/>
<feature type="region of interest" description="Disordered" evidence="1">
    <location>
        <begin position="1"/>
        <end position="36"/>
    </location>
</feature>
<evidence type="ECO:0000259" key="2">
    <source>
        <dbReference type="Pfam" id="PF15055"/>
    </source>
</evidence>
<name>A0ABM4SS88_BOSIN</name>
<dbReference type="InterPro" id="IPR028036">
    <property type="entry name" value="DMAC1-like_dom"/>
</dbReference>
<accession>A0ABM4SS88</accession>
<dbReference type="InterPro" id="IPR053117">
    <property type="entry name" value="DMAC_Protein"/>
</dbReference>
<evidence type="ECO:0000313" key="3">
    <source>
        <dbReference type="Proteomes" id="UP001652663"/>
    </source>
</evidence>
<gene>
    <name evidence="4" type="primary">DMAC1</name>
</gene>
<evidence type="ECO:0000256" key="1">
    <source>
        <dbReference type="SAM" id="MobiDB-lite"/>
    </source>
</evidence>
<sequence length="152" mass="16531">MGSFVSQPLEPVKFVAPPETTSTPKPAQVTAPGAPASPAQAPLFNNCWSCRVLSGSGLIGAGGHCLLGCGHPVRPQREGLPHWMKVPPVNLSSLHVPVTHTGRMALISVLDRNVDIDRLQSGRYDMTEKTNMDCHSWSMTVYGILRRLHRDQ</sequence>
<dbReference type="Proteomes" id="UP001652663">
    <property type="component" value="Chromosome 8"/>
</dbReference>
<feature type="domain" description="Distal membrane-arm assembly complex protein 1-like" evidence="2">
    <location>
        <begin position="46"/>
        <end position="70"/>
    </location>
</feature>
<keyword evidence="3" id="KW-1185">Reference proteome</keyword>
<protein>
    <submittedName>
        <fullName evidence="4">Distal membrane-arm assembly complex protein 1 isoform X1</fullName>
    </submittedName>
</protein>
<dbReference type="RefSeq" id="XP_070650648.1">
    <property type="nucleotide sequence ID" value="XM_070794547.1"/>
</dbReference>
<organism evidence="3 4">
    <name type="scientific">Bos indicus</name>
    <name type="common">Zebu</name>
    <dbReference type="NCBI Taxonomy" id="9915"/>
    <lineage>
        <taxon>Eukaryota</taxon>
        <taxon>Metazoa</taxon>
        <taxon>Chordata</taxon>
        <taxon>Craniata</taxon>
        <taxon>Vertebrata</taxon>
        <taxon>Euteleostomi</taxon>
        <taxon>Mammalia</taxon>
        <taxon>Eutheria</taxon>
        <taxon>Laurasiatheria</taxon>
        <taxon>Artiodactyla</taxon>
        <taxon>Ruminantia</taxon>
        <taxon>Pecora</taxon>
        <taxon>Bovidae</taxon>
        <taxon>Bovinae</taxon>
        <taxon>Bos</taxon>
    </lineage>
</organism>
<dbReference type="Pfam" id="PF15055">
    <property type="entry name" value="DMAC1_Dmo2"/>
    <property type="match status" value="1"/>
</dbReference>
<proteinExistence type="predicted"/>
<dbReference type="PANTHER" id="PTHR36469">
    <property type="entry name" value="DISTAL MEMBRANE-ARM ASSEMBLY COMPLEX PROTEIN 1"/>
    <property type="match status" value="1"/>
</dbReference>
<evidence type="ECO:0000313" key="4">
    <source>
        <dbReference type="RefSeq" id="XP_070650648.1"/>
    </source>
</evidence>
<dbReference type="PANTHER" id="PTHR36469:SF1">
    <property type="entry name" value="DISTAL MEMBRANE-ARM ASSEMBLY COMPLEX PROTEIN 1"/>
    <property type="match status" value="1"/>
</dbReference>
<reference evidence="4" key="1">
    <citation type="submission" date="2025-08" db="UniProtKB">
        <authorList>
            <consortium name="RefSeq"/>
        </authorList>
    </citation>
    <scope>IDENTIFICATION</scope>
    <source>
        <tissue evidence="4">Blood</tissue>
    </source>
</reference>